<proteinExistence type="predicted"/>
<keyword evidence="1" id="KW-0812">Transmembrane</keyword>
<dbReference type="RefSeq" id="WP_119136186.1">
    <property type="nucleotide sequence ID" value="NZ_QXXQ01000013.1"/>
</dbReference>
<keyword evidence="1" id="KW-0472">Membrane</keyword>
<accession>A0A398BIZ0</accession>
<evidence type="ECO:0000256" key="1">
    <source>
        <dbReference type="SAM" id="Phobius"/>
    </source>
</evidence>
<dbReference type="AlphaFoldDB" id="A0A398BIZ0"/>
<organism evidence="2 3">
    <name type="scientific">Gemmobacter lutimaris</name>
    <dbReference type="NCBI Taxonomy" id="2306023"/>
    <lineage>
        <taxon>Bacteria</taxon>
        <taxon>Pseudomonadati</taxon>
        <taxon>Pseudomonadota</taxon>
        <taxon>Alphaproteobacteria</taxon>
        <taxon>Rhodobacterales</taxon>
        <taxon>Paracoccaceae</taxon>
        <taxon>Gemmobacter</taxon>
    </lineage>
</organism>
<evidence type="ECO:0000313" key="3">
    <source>
        <dbReference type="Proteomes" id="UP000266649"/>
    </source>
</evidence>
<dbReference type="EMBL" id="QXXQ01000013">
    <property type="protein sequence ID" value="RID90465.1"/>
    <property type="molecule type" value="Genomic_DNA"/>
</dbReference>
<keyword evidence="1" id="KW-1133">Transmembrane helix</keyword>
<gene>
    <name evidence="2" type="ORF">D2N39_18125</name>
</gene>
<feature type="transmembrane region" description="Helical" evidence="1">
    <location>
        <begin position="24"/>
        <end position="46"/>
    </location>
</feature>
<name>A0A398BIZ0_9RHOB</name>
<protein>
    <submittedName>
        <fullName evidence="2">Uncharacterized protein</fullName>
    </submittedName>
</protein>
<dbReference type="Proteomes" id="UP000266649">
    <property type="component" value="Unassembled WGS sequence"/>
</dbReference>
<feature type="transmembrane region" description="Helical" evidence="1">
    <location>
        <begin position="58"/>
        <end position="78"/>
    </location>
</feature>
<evidence type="ECO:0000313" key="2">
    <source>
        <dbReference type="EMBL" id="RID90465.1"/>
    </source>
</evidence>
<dbReference type="OrthoDB" id="7667013at2"/>
<comment type="caution">
    <text evidence="2">The sequence shown here is derived from an EMBL/GenBank/DDBJ whole genome shotgun (WGS) entry which is preliminary data.</text>
</comment>
<sequence>MSGTRSLSKTAPAIDPRRMWRLRLWIWPFATGAVAINLFLLGLILHSVGFANIAPVSALVWSLPLGLPATLAAARWIGGLIAEAER</sequence>
<keyword evidence="3" id="KW-1185">Reference proteome</keyword>
<reference evidence="2 3" key="1">
    <citation type="submission" date="2018-09" db="EMBL/GenBank/DDBJ databases">
        <title>Gemmobacter lutimaris sp. nov., a marine bacterium isolated from tidal flat.</title>
        <authorList>
            <person name="Lee D.W."/>
            <person name="Yoo Y."/>
            <person name="Kim J.-J."/>
            <person name="Kim B.S."/>
        </authorList>
    </citation>
    <scope>NUCLEOTIDE SEQUENCE [LARGE SCALE GENOMIC DNA]</scope>
    <source>
        <strain evidence="2 3">YJ-T1-11</strain>
    </source>
</reference>